<dbReference type="SUPFAM" id="SSF52540">
    <property type="entry name" value="P-loop containing nucleoside triphosphate hydrolases"/>
    <property type="match status" value="1"/>
</dbReference>
<evidence type="ECO:0000256" key="2">
    <source>
        <dbReference type="ARBA" id="ARBA00022448"/>
    </source>
</evidence>
<dbReference type="CDD" id="cd03219">
    <property type="entry name" value="ABC_Mj1267_LivG_branched"/>
    <property type="match status" value="1"/>
</dbReference>
<dbReference type="GO" id="GO:0042941">
    <property type="term" value="P:D-alanine transmembrane transport"/>
    <property type="evidence" value="ECO:0007669"/>
    <property type="project" value="TreeGrafter"/>
</dbReference>
<protein>
    <submittedName>
        <fullName evidence="6">Amino acid/amide ABC transporter ATP-binding protein 1 (HAAT family)</fullName>
    </submittedName>
</protein>
<dbReference type="GO" id="GO:0005524">
    <property type="term" value="F:ATP binding"/>
    <property type="evidence" value="ECO:0007669"/>
    <property type="project" value="UniProtKB-KW"/>
</dbReference>
<dbReference type="GO" id="GO:0005304">
    <property type="term" value="F:L-valine transmembrane transporter activity"/>
    <property type="evidence" value="ECO:0007669"/>
    <property type="project" value="TreeGrafter"/>
</dbReference>
<proteinExistence type="inferred from homology"/>
<comment type="caution">
    <text evidence="6">The sequence shown here is derived from an EMBL/GenBank/DDBJ whole genome shotgun (WGS) entry which is preliminary data.</text>
</comment>
<dbReference type="EMBL" id="PQFZ01000003">
    <property type="protein sequence ID" value="POR54385.1"/>
    <property type="molecule type" value="Genomic_DNA"/>
</dbReference>
<dbReference type="InterPro" id="IPR003439">
    <property type="entry name" value="ABC_transporter-like_ATP-bd"/>
</dbReference>
<dbReference type="GO" id="GO:1903806">
    <property type="term" value="P:L-isoleucine import across plasma membrane"/>
    <property type="evidence" value="ECO:0007669"/>
    <property type="project" value="TreeGrafter"/>
</dbReference>
<dbReference type="Gene3D" id="3.40.50.300">
    <property type="entry name" value="P-loop containing nucleotide triphosphate hydrolases"/>
    <property type="match status" value="1"/>
</dbReference>
<dbReference type="OrthoDB" id="9806149at2"/>
<dbReference type="PROSITE" id="PS00211">
    <property type="entry name" value="ABC_TRANSPORTER_1"/>
    <property type="match status" value="1"/>
</dbReference>
<organism evidence="6 7">
    <name type="scientific">Bosea psychrotolerans</name>
    <dbReference type="NCBI Taxonomy" id="1871628"/>
    <lineage>
        <taxon>Bacteria</taxon>
        <taxon>Pseudomonadati</taxon>
        <taxon>Pseudomonadota</taxon>
        <taxon>Alphaproteobacteria</taxon>
        <taxon>Hyphomicrobiales</taxon>
        <taxon>Boseaceae</taxon>
        <taxon>Bosea</taxon>
    </lineage>
</organism>
<evidence type="ECO:0000256" key="1">
    <source>
        <dbReference type="ARBA" id="ARBA00005417"/>
    </source>
</evidence>
<reference evidence="6 7" key="1">
    <citation type="submission" date="2018-01" db="EMBL/GenBank/DDBJ databases">
        <title>Genomic Encyclopedia of Type Strains, Phase III (KMG-III): the genomes of soil and plant-associated and newly described type strains.</title>
        <authorList>
            <person name="Whitman W."/>
        </authorList>
    </citation>
    <scope>NUCLEOTIDE SEQUENCE [LARGE SCALE GENOMIC DNA]</scope>
    <source>
        <strain evidence="6 7">1131</strain>
    </source>
</reference>
<keyword evidence="2" id="KW-0813">Transport</keyword>
<dbReference type="GO" id="GO:0005886">
    <property type="term" value="C:plasma membrane"/>
    <property type="evidence" value="ECO:0007669"/>
    <property type="project" value="TreeGrafter"/>
</dbReference>
<dbReference type="RefSeq" id="WP_103717533.1">
    <property type="nucleotide sequence ID" value="NZ_PQFZ01000003.1"/>
</dbReference>
<evidence type="ECO:0000313" key="7">
    <source>
        <dbReference type="Proteomes" id="UP000236919"/>
    </source>
</evidence>
<dbReference type="GO" id="GO:0016887">
    <property type="term" value="F:ATP hydrolysis activity"/>
    <property type="evidence" value="ECO:0007669"/>
    <property type="project" value="InterPro"/>
</dbReference>
<dbReference type="Pfam" id="PF00005">
    <property type="entry name" value="ABC_tran"/>
    <property type="match status" value="1"/>
</dbReference>
<dbReference type="GO" id="GO:0015808">
    <property type="term" value="P:L-alanine transport"/>
    <property type="evidence" value="ECO:0007669"/>
    <property type="project" value="TreeGrafter"/>
</dbReference>
<dbReference type="InterPro" id="IPR027417">
    <property type="entry name" value="P-loop_NTPase"/>
</dbReference>
<dbReference type="InterPro" id="IPR003593">
    <property type="entry name" value="AAA+_ATPase"/>
</dbReference>
<dbReference type="PROSITE" id="PS50893">
    <property type="entry name" value="ABC_TRANSPORTER_2"/>
    <property type="match status" value="1"/>
</dbReference>
<dbReference type="InterPro" id="IPR032823">
    <property type="entry name" value="BCA_ABC_TP_C"/>
</dbReference>
<keyword evidence="3" id="KW-0547">Nucleotide-binding</keyword>
<dbReference type="AlphaFoldDB" id="A0A2S4MIC9"/>
<comment type="similarity">
    <text evidence="1">Belongs to the ABC transporter superfamily.</text>
</comment>
<gene>
    <name evidence="6" type="ORF">CYD53_103491</name>
</gene>
<dbReference type="GO" id="GO:0015192">
    <property type="term" value="F:L-phenylalanine transmembrane transporter activity"/>
    <property type="evidence" value="ECO:0007669"/>
    <property type="project" value="TreeGrafter"/>
</dbReference>
<keyword evidence="7" id="KW-1185">Reference proteome</keyword>
<name>A0A2S4MIC9_9HYPH</name>
<keyword evidence="4 6" id="KW-0067">ATP-binding</keyword>
<dbReference type="PANTHER" id="PTHR45772">
    <property type="entry name" value="CONSERVED COMPONENT OF ABC TRANSPORTER FOR NATURAL AMINO ACIDS-RELATED"/>
    <property type="match status" value="1"/>
</dbReference>
<evidence type="ECO:0000313" key="6">
    <source>
        <dbReference type="EMBL" id="POR54385.1"/>
    </source>
</evidence>
<evidence type="ECO:0000256" key="3">
    <source>
        <dbReference type="ARBA" id="ARBA00022741"/>
    </source>
</evidence>
<dbReference type="Pfam" id="PF12399">
    <property type="entry name" value="BCA_ABC_TP_C"/>
    <property type="match status" value="1"/>
</dbReference>
<evidence type="ECO:0000259" key="5">
    <source>
        <dbReference type="PROSITE" id="PS50893"/>
    </source>
</evidence>
<dbReference type="GO" id="GO:1903805">
    <property type="term" value="P:L-valine import across plasma membrane"/>
    <property type="evidence" value="ECO:0007669"/>
    <property type="project" value="TreeGrafter"/>
</dbReference>
<feature type="domain" description="ABC transporter" evidence="5">
    <location>
        <begin position="20"/>
        <end position="261"/>
    </location>
</feature>
<dbReference type="PANTHER" id="PTHR45772:SF7">
    <property type="entry name" value="AMINO ACID ABC TRANSPORTER ATP-BINDING PROTEIN"/>
    <property type="match status" value="1"/>
</dbReference>
<accession>A0A2S4MIC9</accession>
<sequence length="268" mass="28392">MNAIPQLQGAVPAATQDPVLVVRDLQKSFGGVRAVDGVSFSVEAGTMLALIGPNGAGKTTCFNMLNGQLRPDGGEVVLAGRPITGMKPRVVWRMGVGRTFQITATFTSMTVRENVQMALISHAGGIWSPFGRARDRHAEAADALLAQVGMLEQAERACGVLAYGDLKRVELAVALANQPKLLLMDEPTAGMAPRERIELMALTAEIAAAKGIAVLFTEHDMDVVFTHSDSVIVLDRGRLIAHGTAEEVRRDPNVRAVYLGSGATSGGH</sequence>
<evidence type="ECO:0000256" key="4">
    <source>
        <dbReference type="ARBA" id="ARBA00022840"/>
    </source>
</evidence>
<dbReference type="InterPro" id="IPR051120">
    <property type="entry name" value="ABC_AA/LPS_Transport"/>
</dbReference>
<dbReference type="GO" id="GO:0015188">
    <property type="term" value="F:L-isoleucine transmembrane transporter activity"/>
    <property type="evidence" value="ECO:0007669"/>
    <property type="project" value="TreeGrafter"/>
</dbReference>
<dbReference type="InterPro" id="IPR017871">
    <property type="entry name" value="ABC_transporter-like_CS"/>
</dbReference>
<dbReference type="Proteomes" id="UP000236919">
    <property type="component" value="Unassembled WGS sequence"/>
</dbReference>
<dbReference type="SMART" id="SM00382">
    <property type="entry name" value="AAA"/>
    <property type="match status" value="1"/>
</dbReference>